<dbReference type="KEGG" id="bmx:BMS_2008"/>
<proteinExistence type="predicted"/>
<dbReference type="PATRIC" id="fig|862908.3.peg.1907"/>
<evidence type="ECO:0000313" key="1">
    <source>
        <dbReference type="EMBL" id="CBW26820.1"/>
    </source>
</evidence>
<sequence>MKFLFIILTSLALTGCATSTKKSIAQDRKSVGPIHNEKELMDKGRQILENSKLTKKQKDQFIAIYNANRKEALNLEDQIREYRAVLLKTLVAKKFDQRKFDITSLKIKKLIIQRYELSMKQYRQGKKILGVDAVHVYDDPWFEIMHKF</sequence>
<dbReference type="Proteomes" id="UP000008963">
    <property type="component" value="Chromosome"/>
</dbReference>
<evidence type="ECO:0000313" key="2">
    <source>
        <dbReference type="Proteomes" id="UP000008963"/>
    </source>
</evidence>
<dbReference type="AlphaFoldDB" id="E1X2Z0"/>
<accession>E1X2Z0</accession>
<dbReference type="HOGENOM" id="CLU_1756290_0_0_7"/>
<name>E1X2Z0_HALMS</name>
<reference evidence="2" key="1">
    <citation type="journal article" date="2013" name="ISME J.">
        <title>A small predatory core genome in the divergent marine Bacteriovorax marinus SJ and the terrestrial Bdellovibrio bacteriovorus.</title>
        <authorList>
            <person name="Crossman L.C."/>
            <person name="Chen H."/>
            <person name="Cerdeno-Tarraga A.M."/>
            <person name="Brooks K."/>
            <person name="Quail M.A."/>
            <person name="Pineiro S.A."/>
            <person name="Hobley L."/>
            <person name="Sockett R.E."/>
            <person name="Bentley S.D."/>
            <person name="Parkhill J."/>
            <person name="Williams H.N."/>
            <person name="Stine O.C."/>
        </authorList>
    </citation>
    <scope>NUCLEOTIDE SEQUENCE [LARGE SCALE GENOMIC DNA]</scope>
    <source>
        <strain evidence="2">ATCC BAA-682 / DSM 15412 / SJ</strain>
    </source>
</reference>
<dbReference type="RefSeq" id="WP_014244598.1">
    <property type="nucleotide sequence ID" value="NC_016620.1"/>
</dbReference>
<dbReference type="eggNOG" id="COG3678">
    <property type="taxonomic scope" value="Bacteria"/>
</dbReference>
<evidence type="ECO:0008006" key="3">
    <source>
        <dbReference type="Google" id="ProtNLM"/>
    </source>
</evidence>
<dbReference type="EMBL" id="FQ312005">
    <property type="protein sequence ID" value="CBW26820.1"/>
    <property type="molecule type" value="Genomic_DNA"/>
</dbReference>
<dbReference type="STRING" id="862908.BMS_2008"/>
<protein>
    <recommendedName>
        <fullName evidence="3">Lipoprotein</fullName>
    </recommendedName>
</protein>
<organism evidence="1 2">
    <name type="scientific">Halobacteriovorax marinus (strain ATCC BAA-682 / DSM 15412 / SJ)</name>
    <name type="common">Bacteriovorax marinus</name>
    <dbReference type="NCBI Taxonomy" id="862908"/>
    <lineage>
        <taxon>Bacteria</taxon>
        <taxon>Pseudomonadati</taxon>
        <taxon>Bdellovibrionota</taxon>
        <taxon>Bacteriovoracia</taxon>
        <taxon>Bacteriovoracales</taxon>
        <taxon>Halobacteriovoraceae</taxon>
        <taxon>Halobacteriovorax</taxon>
    </lineage>
</organism>
<dbReference type="PROSITE" id="PS51257">
    <property type="entry name" value="PROKAR_LIPOPROTEIN"/>
    <property type="match status" value="1"/>
</dbReference>
<keyword evidence="2" id="KW-1185">Reference proteome</keyword>
<gene>
    <name evidence="1" type="ordered locus">BMS_2008</name>
</gene>